<sequence>MKPVCDAQGEPLTASAMLVDALRNADVYRLMAQCAVDQLRVAQLALAQTRADYQRVLEEFRRYRDDHGVR</sequence>
<reference evidence="2" key="2">
    <citation type="submission" date="2016-04" db="EMBL/GenBank/DDBJ databases">
        <title>First Complete Genome Sequence of a Subdivision 6 Acidobacterium.</title>
        <authorList>
            <person name="Huang S."/>
            <person name="Vieira S."/>
            <person name="Bunk B."/>
            <person name="Riedel T."/>
            <person name="Sproeer C."/>
            <person name="Overmann J."/>
        </authorList>
    </citation>
    <scope>NUCLEOTIDE SEQUENCE [LARGE SCALE GENOMIC DNA]</scope>
    <source>
        <strain evidence="2">DSM 100886 HEG_-6_39</strain>
    </source>
</reference>
<gene>
    <name evidence="1" type="ORF">LuPra_03809</name>
</gene>
<evidence type="ECO:0000313" key="1">
    <source>
        <dbReference type="EMBL" id="AMY10573.1"/>
    </source>
</evidence>
<dbReference type="EMBL" id="CP015136">
    <property type="protein sequence ID" value="AMY10573.1"/>
    <property type="molecule type" value="Genomic_DNA"/>
</dbReference>
<organism evidence="1 2">
    <name type="scientific">Luteitalea pratensis</name>
    <dbReference type="NCBI Taxonomy" id="1855912"/>
    <lineage>
        <taxon>Bacteria</taxon>
        <taxon>Pseudomonadati</taxon>
        <taxon>Acidobacteriota</taxon>
        <taxon>Vicinamibacteria</taxon>
        <taxon>Vicinamibacterales</taxon>
        <taxon>Vicinamibacteraceae</taxon>
        <taxon>Luteitalea</taxon>
    </lineage>
</organism>
<name>A0A143PQZ2_LUTPR</name>
<accession>A0A143PQZ2</accession>
<keyword evidence="2" id="KW-1185">Reference proteome</keyword>
<protein>
    <submittedName>
        <fullName evidence="1">Uncharacterized protein</fullName>
    </submittedName>
</protein>
<reference evidence="1 2" key="1">
    <citation type="journal article" date="2016" name="Genome Announc.">
        <title>First Complete Genome Sequence of a Subdivision 6 Acidobacterium Strain.</title>
        <authorList>
            <person name="Huang S."/>
            <person name="Vieira S."/>
            <person name="Bunk B."/>
            <person name="Riedel T."/>
            <person name="Sproer C."/>
            <person name="Overmann J."/>
        </authorList>
    </citation>
    <scope>NUCLEOTIDE SEQUENCE [LARGE SCALE GENOMIC DNA]</scope>
    <source>
        <strain evidence="2">DSM 100886 HEG_-6_39</strain>
    </source>
</reference>
<dbReference type="Proteomes" id="UP000076079">
    <property type="component" value="Chromosome"/>
</dbReference>
<dbReference type="RefSeq" id="WP_110172201.1">
    <property type="nucleotide sequence ID" value="NZ_CP015136.1"/>
</dbReference>
<dbReference type="KEGG" id="abac:LuPra_03809"/>
<evidence type="ECO:0000313" key="2">
    <source>
        <dbReference type="Proteomes" id="UP000076079"/>
    </source>
</evidence>
<proteinExistence type="predicted"/>
<dbReference type="AlphaFoldDB" id="A0A143PQZ2"/>